<reference evidence="2 3" key="1">
    <citation type="submission" date="2017-06" db="EMBL/GenBank/DDBJ databases">
        <title>Description of Rhodopirellula bahusiensis sp. nov.</title>
        <authorList>
            <person name="Kizina J."/>
            <person name="Harder J."/>
        </authorList>
    </citation>
    <scope>NUCLEOTIDE SEQUENCE [LARGE SCALE GENOMIC DNA]</scope>
    <source>
        <strain evidence="2 3">SWK21</strain>
    </source>
</reference>
<feature type="transmembrane region" description="Helical" evidence="1">
    <location>
        <begin position="99"/>
        <end position="120"/>
    </location>
</feature>
<feature type="transmembrane region" description="Helical" evidence="1">
    <location>
        <begin position="7"/>
        <end position="23"/>
    </location>
</feature>
<sequence>MIHTRLHFILILFAMIACGSAWVVGYRTFAVNAAGSATFGAAFLCTQFRTERGVWMGGALLLVILLPQLASGLMVIAGIPSPVDDSMPAAEIIDYGIGSTILTAFFAFAIYATVVNFCLFPPVASCKEV</sequence>
<feature type="transmembrane region" description="Helical" evidence="1">
    <location>
        <begin position="29"/>
        <end position="46"/>
    </location>
</feature>
<dbReference type="GeneID" id="90610811"/>
<keyword evidence="1" id="KW-0472">Membrane</keyword>
<evidence type="ECO:0000313" key="2">
    <source>
        <dbReference type="EMBL" id="PHQ33066.1"/>
    </source>
</evidence>
<dbReference type="RefSeq" id="WP_099262964.1">
    <property type="nucleotide sequence ID" value="NZ_NIZW01000020.1"/>
</dbReference>
<gene>
    <name evidence="2" type="ORF">CEE69_22900</name>
</gene>
<keyword evidence="1" id="KW-0812">Transmembrane</keyword>
<dbReference type="PROSITE" id="PS51257">
    <property type="entry name" value="PROKAR_LIPOPROTEIN"/>
    <property type="match status" value="1"/>
</dbReference>
<feature type="transmembrane region" description="Helical" evidence="1">
    <location>
        <begin position="58"/>
        <end position="79"/>
    </location>
</feature>
<keyword evidence="1" id="KW-1133">Transmembrane helix</keyword>
<dbReference type="AlphaFoldDB" id="A0A2G1W213"/>
<organism evidence="2 3">
    <name type="scientific">Rhodopirellula bahusiensis</name>
    <dbReference type="NCBI Taxonomy" id="2014065"/>
    <lineage>
        <taxon>Bacteria</taxon>
        <taxon>Pseudomonadati</taxon>
        <taxon>Planctomycetota</taxon>
        <taxon>Planctomycetia</taxon>
        <taxon>Pirellulales</taxon>
        <taxon>Pirellulaceae</taxon>
        <taxon>Rhodopirellula</taxon>
    </lineage>
</organism>
<accession>A0A2G1W213</accession>
<evidence type="ECO:0000313" key="3">
    <source>
        <dbReference type="Proteomes" id="UP000225740"/>
    </source>
</evidence>
<evidence type="ECO:0000256" key="1">
    <source>
        <dbReference type="SAM" id="Phobius"/>
    </source>
</evidence>
<proteinExistence type="predicted"/>
<keyword evidence="3" id="KW-1185">Reference proteome</keyword>
<dbReference type="Proteomes" id="UP000225740">
    <property type="component" value="Unassembled WGS sequence"/>
</dbReference>
<name>A0A2G1W213_9BACT</name>
<dbReference type="EMBL" id="NIZW01000020">
    <property type="protein sequence ID" value="PHQ33066.1"/>
    <property type="molecule type" value="Genomic_DNA"/>
</dbReference>
<protein>
    <submittedName>
        <fullName evidence="2">Uncharacterized protein</fullName>
    </submittedName>
</protein>
<comment type="caution">
    <text evidence="2">The sequence shown here is derived from an EMBL/GenBank/DDBJ whole genome shotgun (WGS) entry which is preliminary data.</text>
</comment>